<organism evidence="2 3">
    <name type="scientific">Wandonia haliotis</name>
    <dbReference type="NCBI Taxonomy" id="574963"/>
    <lineage>
        <taxon>Bacteria</taxon>
        <taxon>Pseudomonadati</taxon>
        <taxon>Bacteroidota</taxon>
        <taxon>Flavobacteriia</taxon>
        <taxon>Flavobacteriales</taxon>
        <taxon>Crocinitomicaceae</taxon>
        <taxon>Wandonia</taxon>
    </lineage>
</organism>
<dbReference type="EMBL" id="BAAAFH010000011">
    <property type="protein sequence ID" value="GAA0875797.1"/>
    <property type="molecule type" value="Genomic_DNA"/>
</dbReference>
<keyword evidence="3" id="KW-1185">Reference proteome</keyword>
<feature type="signal peptide" evidence="1">
    <location>
        <begin position="1"/>
        <end position="19"/>
    </location>
</feature>
<comment type="caution">
    <text evidence="2">The sequence shown here is derived from an EMBL/GenBank/DDBJ whole genome shotgun (WGS) entry which is preliminary data.</text>
</comment>
<keyword evidence="1" id="KW-0732">Signal</keyword>
<dbReference type="Proteomes" id="UP001501126">
    <property type="component" value="Unassembled WGS sequence"/>
</dbReference>
<evidence type="ECO:0008006" key="4">
    <source>
        <dbReference type="Google" id="ProtNLM"/>
    </source>
</evidence>
<proteinExistence type="predicted"/>
<sequence>MMKIVFMLLLFTAIFDCTGQNNTNNFTSTHSDSLHFQQIKEQLAGCWKTKNYQFRYQDDYGYEFKSRIHSSAPFFKVIMKEKEVYLQWLEVTGGESLQKILTITTNKLIVENENKLKVVYRKNKNCSSQLKGIK</sequence>
<protein>
    <recommendedName>
        <fullName evidence="4">Lipocalin-like domain-containing protein</fullName>
    </recommendedName>
</protein>
<evidence type="ECO:0000313" key="2">
    <source>
        <dbReference type="EMBL" id="GAA0875797.1"/>
    </source>
</evidence>
<dbReference type="RefSeq" id="WP_343787654.1">
    <property type="nucleotide sequence ID" value="NZ_BAAAFH010000011.1"/>
</dbReference>
<name>A0ABN1MRR4_9FLAO</name>
<feature type="chain" id="PRO_5046183876" description="Lipocalin-like domain-containing protein" evidence="1">
    <location>
        <begin position="20"/>
        <end position="134"/>
    </location>
</feature>
<evidence type="ECO:0000256" key="1">
    <source>
        <dbReference type="SAM" id="SignalP"/>
    </source>
</evidence>
<reference evidence="2 3" key="1">
    <citation type="journal article" date="2019" name="Int. J. Syst. Evol. Microbiol.">
        <title>The Global Catalogue of Microorganisms (GCM) 10K type strain sequencing project: providing services to taxonomists for standard genome sequencing and annotation.</title>
        <authorList>
            <consortium name="The Broad Institute Genomics Platform"/>
            <consortium name="The Broad Institute Genome Sequencing Center for Infectious Disease"/>
            <person name="Wu L."/>
            <person name="Ma J."/>
        </authorList>
    </citation>
    <scope>NUCLEOTIDE SEQUENCE [LARGE SCALE GENOMIC DNA]</scope>
    <source>
        <strain evidence="2 3">JCM 16083</strain>
    </source>
</reference>
<evidence type="ECO:0000313" key="3">
    <source>
        <dbReference type="Proteomes" id="UP001501126"/>
    </source>
</evidence>
<accession>A0ABN1MRR4</accession>
<gene>
    <name evidence="2" type="ORF">GCM10009118_22060</name>
</gene>